<name>A0ABR9ZV19_9FIRM</name>
<reference evidence="2 3" key="1">
    <citation type="submission" date="2020-11" db="EMBL/GenBank/DDBJ databases">
        <title>Fusibacter basophilias sp. nov.</title>
        <authorList>
            <person name="Qiu D."/>
        </authorList>
    </citation>
    <scope>NUCLEOTIDE SEQUENCE [LARGE SCALE GENOMIC DNA]</scope>
    <source>
        <strain evidence="2 3">Q10-2</strain>
    </source>
</reference>
<accession>A0ABR9ZV19</accession>
<dbReference type="InterPro" id="IPR036665">
    <property type="entry name" value="PTS_IIA_glucitol/sorbitol_sf"/>
</dbReference>
<dbReference type="InterPro" id="IPR004716">
    <property type="entry name" value="PTS_IIA_glucitol/sorbitol-sp"/>
</dbReference>
<dbReference type="SUPFAM" id="SSF141530">
    <property type="entry name" value="PTSIIA/GutA-like"/>
    <property type="match status" value="1"/>
</dbReference>
<gene>
    <name evidence="2" type="ORF">ISU02_14430</name>
</gene>
<evidence type="ECO:0000256" key="1">
    <source>
        <dbReference type="PROSITE-ProRule" id="PRU00420"/>
    </source>
</evidence>
<evidence type="ECO:0000313" key="2">
    <source>
        <dbReference type="EMBL" id="MBF4694315.1"/>
    </source>
</evidence>
<dbReference type="EMBL" id="JADKNH010000008">
    <property type="protein sequence ID" value="MBF4694315.1"/>
    <property type="molecule type" value="Genomic_DNA"/>
</dbReference>
<dbReference type="Gene3D" id="2.40.33.40">
    <property type="entry name" value="Phosphotransferase system, glucitol/sorbitol-specific IIA component"/>
    <property type="match status" value="1"/>
</dbReference>
<organism evidence="2 3">
    <name type="scientific">Fusibacter ferrireducens</name>
    <dbReference type="NCBI Taxonomy" id="2785058"/>
    <lineage>
        <taxon>Bacteria</taxon>
        <taxon>Bacillati</taxon>
        <taxon>Bacillota</taxon>
        <taxon>Clostridia</taxon>
        <taxon>Eubacteriales</taxon>
        <taxon>Eubacteriales Family XII. Incertae Sedis</taxon>
        <taxon>Fusibacter</taxon>
    </lineage>
</organism>
<proteinExistence type="predicted"/>
<comment type="caution">
    <text evidence="2">The sequence shown here is derived from an EMBL/GenBank/DDBJ whole genome shotgun (WGS) entry which is preliminary data.</text>
</comment>
<dbReference type="PANTHER" id="PTHR40398">
    <property type="entry name" value="PTS SYSTEM GLUCITOL/SORBITOL-SPECIFIC EIIA COMPONENT"/>
    <property type="match status" value="1"/>
</dbReference>
<sequence length="116" mass="12483">MKYEVIVTGLGDLVSDMLEGNIYILFNENAPAELAEISVLHTIAELKEAVKVGDKVTIGTLDYTVQDVGEEANHTLKSLGHCTLKFGVEKVDLPGEIALTGNPIAHVKPGDLIKIE</sequence>
<dbReference type="RefSeq" id="WP_194702549.1">
    <property type="nucleotide sequence ID" value="NZ_JADKNH010000008.1"/>
</dbReference>
<keyword evidence="3" id="KW-1185">Reference proteome</keyword>
<dbReference type="PROSITE" id="PS51097">
    <property type="entry name" value="PTS_EIIA_TYPE_5"/>
    <property type="match status" value="1"/>
</dbReference>
<feature type="modified residue" description="Phosphohistidine; by HPr" evidence="1">
    <location>
        <position position="41"/>
    </location>
</feature>
<dbReference type="PANTHER" id="PTHR40398:SF1">
    <property type="entry name" value="PTS SYSTEM GLUCITOL_SORBITOL-SPECIFIC EIIA COMPONENT"/>
    <property type="match status" value="1"/>
</dbReference>
<protein>
    <submittedName>
        <fullName evidence="2">PTS glucitol/sorbitol transporter subunit IIA</fullName>
    </submittedName>
</protein>
<dbReference type="Proteomes" id="UP000614200">
    <property type="component" value="Unassembled WGS sequence"/>
</dbReference>
<dbReference type="Pfam" id="PF03829">
    <property type="entry name" value="PTSIIA_gutA"/>
    <property type="match status" value="1"/>
</dbReference>
<evidence type="ECO:0000313" key="3">
    <source>
        <dbReference type="Proteomes" id="UP000614200"/>
    </source>
</evidence>